<comment type="caution">
    <text evidence="4">The sequence shown here is derived from an EMBL/GenBank/DDBJ whole genome shotgun (WGS) entry which is preliminary data.</text>
</comment>
<evidence type="ECO:0000259" key="3">
    <source>
        <dbReference type="PROSITE" id="PS51841"/>
    </source>
</evidence>
<keyword evidence="2" id="KW-1133">Transmembrane helix</keyword>
<protein>
    <recommendedName>
        <fullName evidence="3">LTD domain-containing protein</fullName>
    </recommendedName>
</protein>
<dbReference type="Proteomes" id="UP000231466">
    <property type="component" value="Unassembled WGS sequence"/>
</dbReference>
<name>A0A2H0VGJ2_9BACT</name>
<dbReference type="Pfam" id="PF00932">
    <property type="entry name" value="LTD"/>
    <property type="match status" value="2"/>
</dbReference>
<dbReference type="PROSITE" id="PS51841">
    <property type="entry name" value="LTD"/>
    <property type="match status" value="2"/>
</dbReference>
<dbReference type="InterPro" id="IPR001322">
    <property type="entry name" value="Lamin_tail_dom"/>
</dbReference>
<dbReference type="AlphaFoldDB" id="A0A2H0VGJ2"/>
<dbReference type="SUPFAM" id="SSF74853">
    <property type="entry name" value="Lamin A/C globular tail domain"/>
    <property type="match status" value="2"/>
</dbReference>
<organism evidence="4 5">
    <name type="scientific">Candidatus Colwellbacteria bacterium CG10_big_fil_rev_8_21_14_0_10_42_22</name>
    <dbReference type="NCBI Taxonomy" id="1974540"/>
    <lineage>
        <taxon>Bacteria</taxon>
        <taxon>Candidatus Colwelliibacteriota</taxon>
    </lineage>
</organism>
<gene>
    <name evidence="4" type="ORF">COT89_00745</name>
</gene>
<evidence type="ECO:0000256" key="1">
    <source>
        <dbReference type="SAM" id="MobiDB-lite"/>
    </source>
</evidence>
<dbReference type="Gene3D" id="2.60.40.1260">
    <property type="entry name" value="Lamin Tail domain"/>
    <property type="match status" value="2"/>
</dbReference>
<feature type="region of interest" description="Disordered" evidence="1">
    <location>
        <begin position="667"/>
        <end position="725"/>
    </location>
</feature>
<feature type="domain" description="LTD" evidence="3">
    <location>
        <begin position="124"/>
        <end position="266"/>
    </location>
</feature>
<dbReference type="InterPro" id="IPR036415">
    <property type="entry name" value="Lamin_tail_dom_sf"/>
</dbReference>
<reference evidence="5" key="1">
    <citation type="submission" date="2017-09" db="EMBL/GenBank/DDBJ databases">
        <title>Depth-based differentiation of microbial function through sediment-hosted aquifers and enrichment of novel symbionts in the deep terrestrial subsurface.</title>
        <authorList>
            <person name="Probst A.J."/>
            <person name="Ladd B."/>
            <person name="Jarett J.K."/>
            <person name="Geller-Mcgrath D.E."/>
            <person name="Sieber C.M.K."/>
            <person name="Emerson J.B."/>
            <person name="Anantharaman K."/>
            <person name="Thomas B.C."/>
            <person name="Malmstrom R."/>
            <person name="Stieglmeier M."/>
            <person name="Klingl A."/>
            <person name="Woyke T."/>
            <person name="Ryan C.M."/>
            <person name="Banfield J.F."/>
        </authorList>
    </citation>
    <scope>NUCLEOTIDE SEQUENCE [LARGE SCALE GENOMIC DNA]</scope>
</reference>
<evidence type="ECO:0000313" key="4">
    <source>
        <dbReference type="EMBL" id="PIR98222.1"/>
    </source>
</evidence>
<feature type="compositionally biased region" description="Acidic residues" evidence="1">
    <location>
        <begin position="685"/>
        <end position="714"/>
    </location>
</feature>
<feature type="region of interest" description="Disordered" evidence="1">
    <location>
        <begin position="457"/>
        <end position="516"/>
    </location>
</feature>
<evidence type="ECO:0000256" key="2">
    <source>
        <dbReference type="SAM" id="Phobius"/>
    </source>
</evidence>
<accession>A0A2H0VGJ2</accession>
<evidence type="ECO:0000313" key="5">
    <source>
        <dbReference type="Proteomes" id="UP000231466"/>
    </source>
</evidence>
<sequence length="850" mass="93688">MEGPLGKEFHEEVLKINSFKGYLLPTFWVTSIILVGIFGYTAGNMDAPPKFLAAFLEAWEEIFPNKGQFVEVVNVDQFSPNNVLSKEPDRIISDSAPAHINQKKDTLNKNNVLGTRCFYGQGGKTQRNTILINEIAWMGGLDSEDLSASDEWIELKNISDRSIDLSGWLLVDKDDQIKILFPEGSIILPRSFYLLERTDDDSVPGEIADLIYSGNLSNENEGLRLFNKECLLEDEVIVEGSWLAGDAQNRRSMERSPDLDWHTYSGALIDSILGTPGRENSMAVVEIVNEYEDKQKTEAESISSKFSLCSQGVPSMPTYEILINEVAWAGKSENTSEEWIELYNPTNKEIDLDGWQLLDKESSIVIIFNKQDAIDNYLLLKRILSTDDPSKEYKVGGVVADRTYTGVIQNSEESLMLFDESCRLVDRVSDVGSNWNRVGGTASPDYRTAERTDIENWHTYSGSGNGGVMGTPRSQNSTPEIITIPSGGGSGGSSGSSSSPDIESSPEEETSFCSQDDLSSPTHIVYINEIAWAGSASSTNEEWFELYTSIQGGLSLSGWQLLDKNREIQIEFGTDDRIDEYILLKRILTTDDLNGSYFIGGVGVDYTYTGVLQNEDENLRLFDASCNLVDEVVDVGSSWINIGGTASPDYKTAERAGVGAWQTYLGAGENGVMGTPGSENSGNNEIEDESEEEDQDEDQDENEGDSSPELEEDSNGNGESDTNEEILNLEIEEVIYDVEGADEGQERIVIKNNGSSTVILESYSIQYLSTTGDFTNLKKKNFESGHQVESGEEFVIGLNCSGAIPCEGVDMSWSQALGNTGGMVYLVSNQDAVINEEDLDIIHSFLYGEI</sequence>
<feature type="transmembrane region" description="Helical" evidence="2">
    <location>
        <begin position="21"/>
        <end position="42"/>
    </location>
</feature>
<dbReference type="EMBL" id="PFAH01000002">
    <property type="protein sequence ID" value="PIR98222.1"/>
    <property type="molecule type" value="Genomic_DNA"/>
</dbReference>
<keyword evidence="2" id="KW-0812">Transmembrane</keyword>
<keyword evidence="2" id="KW-0472">Membrane</keyword>
<proteinExistence type="predicted"/>
<feature type="domain" description="LTD" evidence="3">
    <location>
        <begin position="307"/>
        <end position="477"/>
    </location>
</feature>